<protein>
    <submittedName>
        <fullName evidence="1">Uncharacterized protein</fullName>
    </submittedName>
</protein>
<name>E0E1I8_9FIRM</name>
<dbReference type="EMBL" id="ADGQ01000016">
    <property type="protein sequence ID" value="EFM65239.1"/>
    <property type="molecule type" value="Genomic_DNA"/>
</dbReference>
<proteinExistence type="predicted"/>
<dbReference type="InterPro" id="IPR027417">
    <property type="entry name" value="P-loop_NTPase"/>
</dbReference>
<dbReference type="Proteomes" id="UP000003244">
    <property type="component" value="Unassembled WGS sequence"/>
</dbReference>
<dbReference type="PANTHER" id="PTHR43394">
    <property type="entry name" value="ATP-DEPENDENT PERMEASE MDL1, MITOCHONDRIAL"/>
    <property type="match status" value="1"/>
</dbReference>
<accession>E0E1I8</accession>
<evidence type="ECO:0000313" key="1">
    <source>
        <dbReference type="EMBL" id="EFM65239.1"/>
    </source>
</evidence>
<organism evidence="1 2">
    <name type="scientific">Peptostreptococcus stomatis DSM 17678</name>
    <dbReference type="NCBI Taxonomy" id="596315"/>
    <lineage>
        <taxon>Bacteria</taxon>
        <taxon>Bacillati</taxon>
        <taxon>Bacillota</taxon>
        <taxon>Clostridia</taxon>
        <taxon>Peptostreptococcales</taxon>
        <taxon>Peptostreptococcaceae</taxon>
        <taxon>Peptostreptococcus</taxon>
    </lineage>
</organism>
<gene>
    <name evidence="1" type="ORF">HMPREF0634_0171</name>
</gene>
<dbReference type="GO" id="GO:0015421">
    <property type="term" value="F:ABC-type oligopeptide transporter activity"/>
    <property type="evidence" value="ECO:0007669"/>
    <property type="project" value="TreeGrafter"/>
</dbReference>
<dbReference type="SUPFAM" id="SSF52540">
    <property type="entry name" value="P-loop containing nucleoside triphosphate hydrolases"/>
    <property type="match status" value="1"/>
</dbReference>
<reference evidence="1 2" key="1">
    <citation type="submission" date="2010-08" db="EMBL/GenBank/DDBJ databases">
        <authorList>
            <person name="Harkins D.M."/>
            <person name="Madupu R."/>
            <person name="Durkin A.S."/>
            <person name="Torralba M."/>
            <person name="Methe B."/>
            <person name="Sutton G.G."/>
            <person name="Nelson K.E."/>
        </authorList>
    </citation>
    <scope>NUCLEOTIDE SEQUENCE [LARGE SCALE GENOMIC DNA]</scope>
    <source>
        <strain evidence="1 2">DSM 17678</strain>
    </source>
</reference>
<sequence>MCVKIIKNLKGYLNNKIVVIIAHRLSTIRDIDNIYVLNDGKVIDKGNHKNLLRHSDQYKKLYYNE</sequence>
<dbReference type="InterPro" id="IPR039421">
    <property type="entry name" value="Type_1_exporter"/>
</dbReference>
<dbReference type="PANTHER" id="PTHR43394:SF1">
    <property type="entry name" value="ATP-BINDING CASSETTE SUB-FAMILY B MEMBER 10, MITOCHONDRIAL"/>
    <property type="match status" value="1"/>
</dbReference>
<dbReference type="Gene3D" id="3.40.50.300">
    <property type="entry name" value="P-loop containing nucleotide triphosphate hydrolases"/>
    <property type="match status" value="1"/>
</dbReference>
<dbReference type="STRING" id="596315.HMPREF0634_0171"/>
<comment type="caution">
    <text evidence="1">The sequence shown here is derived from an EMBL/GenBank/DDBJ whole genome shotgun (WGS) entry which is preliminary data.</text>
</comment>
<dbReference type="GO" id="GO:0090374">
    <property type="term" value="P:oligopeptide export from mitochondrion"/>
    <property type="evidence" value="ECO:0007669"/>
    <property type="project" value="TreeGrafter"/>
</dbReference>
<keyword evidence="2" id="KW-1185">Reference proteome</keyword>
<dbReference type="eggNOG" id="COG1132">
    <property type="taxonomic scope" value="Bacteria"/>
</dbReference>
<evidence type="ECO:0000313" key="2">
    <source>
        <dbReference type="Proteomes" id="UP000003244"/>
    </source>
</evidence>
<dbReference type="AlphaFoldDB" id="E0E1I8"/>